<gene>
    <name evidence="4" type="ORF">AB840_12570</name>
</gene>
<dbReference type="Pfam" id="PF01168">
    <property type="entry name" value="Ala_racemase_N"/>
    <property type="match status" value="1"/>
</dbReference>
<dbReference type="GO" id="GO:0008721">
    <property type="term" value="F:D-serine ammonia-lyase activity"/>
    <property type="evidence" value="ECO:0007669"/>
    <property type="project" value="TreeGrafter"/>
</dbReference>
<dbReference type="PANTHER" id="PTHR28004">
    <property type="entry name" value="ZGC:162816-RELATED"/>
    <property type="match status" value="1"/>
</dbReference>
<dbReference type="RefSeq" id="WP_048515192.1">
    <property type="nucleotide sequence ID" value="NZ_FUXD01000038.1"/>
</dbReference>
<name>A0A0J6WV19_9FIRM</name>
<dbReference type="SMART" id="SM01119">
    <property type="entry name" value="D-ser_dehydrat"/>
    <property type="match status" value="1"/>
</dbReference>
<dbReference type="Proteomes" id="UP000036503">
    <property type="component" value="Unassembled WGS sequence"/>
</dbReference>
<dbReference type="OrthoDB" id="9788869at2"/>
<dbReference type="InterPro" id="IPR042208">
    <property type="entry name" value="D-ser_dehydrat-like_sf"/>
</dbReference>
<dbReference type="EMBL" id="LEKT01000053">
    <property type="protein sequence ID" value="KMO85632.1"/>
    <property type="molecule type" value="Genomic_DNA"/>
</dbReference>
<comment type="similarity">
    <text evidence="1">Belongs to the DSD1 family.</text>
</comment>
<organism evidence="4 5">
    <name type="scientific">Megasphaera cerevisiae DSM 20462</name>
    <dbReference type="NCBI Taxonomy" id="1122219"/>
    <lineage>
        <taxon>Bacteria</taxon>
        <taxon>Bacillati</taxon>
        <taxon>Bacillota</taxon>
        <taxon>Negativicutes</taxon>
        <taxon>Veillonellales</taxon>
        <taxon>Veillonellaceae</taxon>
        <taxon>Megasphaera</taxon>
    </lineage>
</organism>
<accession>A0A0J6WV19</accession>
<dbReference type="PATRIC" id="fig|1122219.3.peg.2592"/>
<feature type="domain" description="D-serine dehydratase-like" evidence="3">
    <location>
        <begin position="253"/>
        <end position="349"/>
    </location>
</feature>
<comment type="caution">
    <text evidence="4">The sequence shown here is derived from an EMBL/GenBank/DDBJ whole genome shotgun (WGS) entry which is preliminary data.</text>
</comment>
<evidence type="ECO:0000259" key="3">
    <source>
        <dbReference type="SMART" id="SM01119"/>
    </source>
</evidence>
<reference evidence="4 5" key="1">
    <citation type="submission" date="2015-06" db="EMBL/GenBank/DDBJ databases">
        <title>Draft genome sequence of beer spoilage bacterium Megasphaera cerevisiae type strain 20462.</title>
        <authorList>
            <person name="Kutumbaka K."/>
            <person name="Pasmowitz J."/>
            <person name="Mategko J."/>
            <person name="Reyes D."/>
            <person name="Friedrich A."/>
            <person name="Han S."/>
            <person name="Martens-Habbena W."/>
            <person name="Neal-McKinney J."/>
            <person name="Janagama H.K."/>
            <person name="Nadala C."/>
            <person name="Samadpour M."/>
        </authorList>
    </citation>
    <scope>NUCLEOTIDE SEQUENCE [LARGE SCALE GENOMIC DNA]</scope>
    <source>
        <strain evidence="4 5">DSM 20462</strain>
    </source>
</reference>
<dbReference type="InterPro" id="IPR001608">
    <property type="entry name" value="Ala_racemase_N"/>
</dbReference>
<keyword evidence="2" id="KW-0456">Lyase</keyword>
<dbReference type="AlphaFoldDB" id="A0A0J6WV19"/>
<protein>
    <submittedName>
        <fullName evidence="4">Amino acid racemase</fullName>
    </submittedName>
</protein>
<proteinExistence type="inferred from homology"/>
<dbReference type="STRING" id="39029.BSR42_00085"/>
<dbReference type="Pfam" id="PF14031">
    <property type="entry name" value="D-ser_dehydrat"/>
    <property type="match status" value="1"/>
</dbReference>
<dbReference type="InterPro" id="IPR029066">
    <property type="entry name" value="PLP-binding_barrel"/>
</dbReference>
<dbReference type="Gene3D" id="3.20.20.10">
    <property type="entry name" value="Alanine racemase"/>
    <property type="match status" value="1"/>
</dbReference>
<evidence type="ECO:0000256" key="1">
    <source>
        <dbReference type="ARBA" id="ARBA00005323"/>
    </source>
</evidence>
<dbReference type="Gene3D" id="2.40.37.20">
    <property type="entry name" value="D-serine dehydratase-like domain"/>
    <property type="match status" value="1"/>
</dbReference>
<dbReference type="GO" id="GO:0036088">
    <property type="term" value="P:D-serine catabolic process"/>
    <property type="evidence" value="ECO:0007669"/>
    <property type="project" value="TreeGrafter"/>
</dbReference>
<dbReference type="InterPro" id="IPR026956">
    <property type="entry name" value="D-ser_dehydrat-like_dom"/>
</dbReference>
<dbReference type="SUPFAM" id="SSF51419">
    <property type="entry name" value="PLP-binding barrel"/>
    <property type="match status" value="1"/>
</dbReference>
<dbReference type="InParanoid" id="A0A0J6WV19"/>
<keyword evidence="5" id="KW-1185">Reference proteome</keyword>
<evidence type="ECO:0000256" key="2">
    <source>
        <dbReference type="ARBA" id="ARBA00023239"/>
    </source>
</evidence>
<evidence type="ECO:0000313" key="5">
    <source>
        <dbReference type="Proteomes" id="UP000036503"/>
    </source>
</evidence>
<sequence>MKINEIHTPAIVLNLDYMEHNLQKYARIAAAYGKEIWPMVKTHKSTELAALQKTYGSTGFLCGTLDEAEALCTAGIENIMYAYPAATAVSIDRIIALAQKCNFIVRLDGTAAAEAIHAKAEAAGVIINYTIIIDSGLHRFGVKPDMAAVLAKELQKYKNLRCKGISTHPGHVYGARTHEDIAAYCADEAQSIAIAAAAMREAGYSLEIISSGATPTFEGTIADANISIYHPGNYIFNDGIQLSTRTATEDECALYILASVISHPAAEYFICDAGSKCLGLDQGAHGNTSIVGYGVVKGHPELTLEGLSEEVGKLHVRGTTDIRVGDKICIIPNHSCSSANLTSYFVGIRGDMVDHLIPVDIRGNSTKKNIR</sequence>
<evidence type="ECO:0000313" key="4">
    <source>
        <dbReference type="EMBL" id="KMO85632.1"/>
    </source>
</evidence>
<dbReference type="PANTHER" id="PTHR28004:SF2">
    <property type="entry name" value="D-SERINE DEHYDRATASE"/>
    <property type="match status" value="1"/>
</dbReference>
<dbReference type="InterPro" id="IPR051466">
    <property type="entry name" value="D-amino_acid_metab_enzyme"/>
</dbReference>